<name>A0A2W1DYV4_9PLEO</name>
<dbReference type="Proteomes" id="UP000245464">
    <property type="component" value="Chromosome 6"/>
</dbReference>
<feature type="transmembrane region" description="Helical" evidence="2">
    <location>
        <begin position="81"/>
        <end position="106"/>
    </location>
</feature>
<proteinExistence type="predicted"/>
<keyword evidence="2" id="KW-0812">Transmembrane</keyword>
<dbReference type="KEGG" id="ptrr:6343365"/>
<sequence>MLLTMSTTTHPTMSPVLSLLSEWHMTKRSTSLPKRIGMLCLEILALAAAMLLVPTLIHQAVRALDVVYEHLGRRARSPWEYGTWLSIALSVTGLTMWHLCLARLSWGTVLEQERKTMTEGEIQKDRNETLDSNSTNSVERKSQNITWGRILSRIVIPALLLVLGTHFAYALVRRVWVPRPLVTRNEVDMMDVMGQLYGL</sequence>
<evidence type="ECO:0000256" key="2">
    <source>
        <dbReference type="SAM" id="Phobius"/>
    </source>
</evidence>
<dbReference type="EMBL" id="NQIK02000006">
    <property type="protein sequence ID" value="KAF7569738.1"/>
    <property type="molecule type" value="Genomic_DNA"/>
</dbReference>
<feature type="transmembrane region" description="Helical" evidence="2">
    <location>
        <begin position="36"/>
        <end position="61"/>
    </location>
</feature>
<evidence type="ECO:0000313" key="4">
    <source>
        <dbReference type="Proteomes" id="UP000245464"/>
    </source>
</evidence>
<dbReference type="RefSeq" id="XP_001935451.2">
    <property type="nucleotide sequence ID" value="XM_001935416.2"/>
</dbReference>
<dbReference type="AlphaFoldDB" id="A0A2W1DYV4"/>
<gene>
    <name evidence="3" type="ORF">PtrM4_121530</name>
</gene>
<organism evidence="3 4">
    <name type="scientific">Pyrenophora tritici-repentis</name>
    <dbReference type="NCBI Taxonomy" id="45151"/>
    <lineage>
        <taxon>Eukaryota</taxon>
        <taxon>Fungi</taxon>
        <taxon>Dikarya</taxon>
        <taxon>Ascomycota</taxon>
        <taxon>Pezizomycotina</taxon>
        <taxon>Dothideomycetes</taxon>
        <taxon>Pleosporomycetidae</taxon>
        <taxon>Pleosporales</taxon>
        <taxon>Pleosporineae</taxon>
        <taxon>Pleosporaceae</taxon>
        <taxon>Pyrenophora</taxon>
    </lineage>
</organism>
<comment type="caution">
    <text evidence="3">The sequence shown here is derived from an EMBL/GenBank/DDBJ whole genome shotgun (WGS) entry which is preliminary data.</text>
</comment>
<protein>
    <submittedName>
        <fullName evidence="3">Uncharacterized protein</fullName>
    </submittedName>
</protein>
<keyword evidence="2" id="KW-0472">Membrane</keyword>
<evidence type="ECO:0000313" key="3">
    <source>
        <dbReference type="EMBL" id="KAF7569738.1"/>
    </source>
</evidence>
<feature type="compositionally biased region" description="Basic and acidic residues" evidence="1">
    <location>
        <begin position="118"/>
        <end position="129"/>
    </location>
</feature>
<feature type="region of interest" description="Disordered" evidence="1">
    <location>
        <begin position="118"/>
        <end position="137"/>
    </location>
</feature>
<accession>A0A2W1DYV4</accession>
<keyword evidence="2" id="KW-1133">Transmembrane helix</keyword>
<evidence type="ECO:0000256" key="1">
    <source>
        <dbReference type="SAM" id="MobiDB-lite"/>
    </source>
</evidence>
<reference evidence="3 4" key="1">
    <citation type="journal article" date="2018" name="BMC Genomics">
        <title>Comparative genomics of the wheat fungal pathogen Pyrenophora tritici-repentis reveals chromosomal variations and genome plasticity.</title>
        <authorList>
            <person name="Moolhuijzen P."/>
            <person name="See P.T."/>
            <person name="Hane J.K."/>
            <person name="Shi G."/>
            <person name="Liu Z."/>
            <person name="Oliver R.P."/>
            <person name="Moffat C.S."/>
        </authorList>
    </citation>
    <scope>NUCLEOTIDE SEQUENCE [LARGE SCALE GENOMIC DNA]</scope>
    <source>
        <strain evidence="3">M4</strain>
    </source>
</reference>
<dbReference type="GeneID" id="6343365"/>
<feature type="transmembrane region" description="Helical" evidence="2">
    <location>
        <begin position="150"/>
        <end position="172"/>
    </location>
</feature>